<dbReference type="AlphaFoldDB" id="A0A814FMI3"/>
<gene>
    <name evidence="2" type="ORF">GPM918_LOCUS12952</name>
    <name evidence="3" type="ORF">SRO942_LOCUS12952</name>
</gene>
<comment type="caution">
    <text evidence="2">The sequence shown here is derived from an EMBL/GenBank/DDBJ whole genome shotgun (WGS) entry which is preliminary data.</text>
</comment>
<name>A0A814FMI3_9BILA</name>
<dbReference type="InterPro" id="IPR014756">
    <property type="entry name" value="Ig_E-set"/>
</dbReference>
<accession>A0A814FMI3</accession>
<dbReference type="InterPro" id="IPR015202">
    <property type="entry name" value="GO-like_E_set"/>
</dbReference>
<organism evidence="2 4">
    <name type="scientific">Didymodactylos carnosus</name>
    <dbReference type="NCBI Taxonomy" id="1234261"/>
    <lineage>
        <taxon>Eukaryota</taxon>
        <taxon>Metazoa</taxon>
        <taxon>Spiralia</taxon>
        <taxon>Gnathifera</taxon>
        <taxon>Rotifera</taxon>
        <taxon>Eurotatoria</taxon>
        <taxon>Bdelloidea</taxon>
        <taxon>Philodinida</taxon>
        <taxon>Philodinidae</taxon>
        <taxon>Didymodactylos</taxon>
    </lineage>
</organism>
<dbReference type="InterPro" id="IPR011043">
    <property type="entry name" value="Gal_Oxase/kelch_b-propeller"/>
</dbReference>
<sequence length="517" mass="59045">MRRGRWYASILPLLDGRMMVFGGFVGFDVGYPSMYAFEMNHFVEFFDPSTSNWSAIDVKSLPHSPFTTLINPKFKPTKGWKCGRRCIRDNRYDAFKLYPENYLTSDGRIFLTREGDWTSARTTDAAFIRRTNRTYWIELQDKDRISFSRGPDRLVNISSYGTTFLDPNSGLISLLGGQPVSPGIRLYKDSPHDNYFAGGRGSRKLERFHQSKYEPDGGHWTLDPNFLSTTSADDRSNHYALILPTSQILILGGSNYDFYGSIHYPLLLSPRFSTQTNKFLGYKKEIMNEHVEARLYHTAALLMPDGRIWLSGGNAGRATVHKRRGPLSFHNVSGGTQPLPDLDLIDLDFYFTVEDLVMGRRSKGSSDVPTETWIAEIFSPPYLFIDGERRAKIVSIRQTHASYSFRKVIGNQIFYLLHSNHSYIVLLSGLPGRCATQGKASLVLNKLPWATHGWDGGQRLFSLQFQQQDQHDQIQFQTPDLRKSNLPPAYYMMFYVDCMGKPSAARMIRFDDDAQEL</sequence>
<dbReference type="InterPro" id="IPR037293">
    <property type="entry name" value="Gal_Oxidase_central_sf"/>
</dbReference>
<dbReference type="EMBL" id="CAJOBC010002901">
    <property type="protein sequence ID" value="CAF3757290.1"/>
    <property type="molecule type" value="Genomic_DNA"/>
</dbReference>
<evidence type="ECO:0000313" key="3">
    <source>
        <dbReference type="EMBL" id="CAF3757290.1"/>
    </source>
</evidence>
<reference evidence="2" key="1">
    <citation type="submission" date="2021-02" db="EMBL/GenBank/DDBJ databases">
        <authorList>
            <person name="Nowell W R."/>
        </authorList>
    </citation>
    <scope>NUCLEOTIDE SEQUENCE</scope>
</reference>
<protein>
    <recommendedName>
        <fullName evidence="1">Galactose oxidase-like Early set domain-containing protein</fullName>
    </recommendedName>
</protein>
<dbReference type="SUPFAM" id="SSF50965">
    <property type="entry name" value="Galactose oxidase, central domain"/>
    <property type="match status" value="1"/>
</dbReference>
<dbReference type="Pfam" id="PF09118">
    <property type="entry name" value="GO-like_E_set"/>
    <property type="match status" value="1"/>
</dbReference>
<dbReference type="OrthoDB" id="2019572at2759"/>
<evidence type="ECO:0000313" key="4">
    <source>
        <dbReference type="Proteomes" id="UP000663829"/>
    </source>
</evidence>
<dbReference type="PANTHER" id="PTHR32208">
    <property type="entry name" value="SECRETED PROTEIN-RELATED"/>
    <property type="match status" value="1"/>
</dbReference>
<dbReference type="Gene3D" id="2.130.10.80">
    <property type="entry name" value="Galactose oxidase/kelch, beta-propeller"/>
    <property type="match status" value="1"/>
</dbReference>
<dbReference type="Proteomes" id="UP000663829">
    <property type="component" value="Unassembled WGS sequence"/>
</dbReference>
<evidence type="ECO:0000313" key="2">
    <source>
        <dbReference type="EMBL" id="CAF0985023.1"/>
    </source>
</evidence>
<dbReference type="PANTHER" id="PTHR32208:SF21">
    <property type="entry name" value="LOW QUALITY PROTEIN: ALDEHYDE OXIDASE GLOX-LIKE"/>
    <property type="match status" value="1"/>
</dbReference>
<keyword evidence="4" id="KW-1185">Reference proteome</keyword>
<feature type="domain" description="Galactose oxidase-like Early set" evidence="1">
    <location>
        <begin position="436"/>
        <end position="509"/>
    </location>
</feature>
<proteinExistence type="predicted"/>
<dbReference type="Gene3D" id="2.60.40.10">
    <property type="entry name" value="Immunoglobulins"/>
    <property type="match status" value="1"/>
</dbReference>
<dbReference type="InterPro" id="IPR013783">
    <property type="entry name" value="Ig-like_fold"/>
</dbReference>
<dbReference type="EMBL" id="CAJNOQ010002901">
    <property type="protein sequence ID" value="CAF0985023.1"/>
    <property type="molecule type" value="Genomic_DNA"/>
</dbReference>
<evidence type="ECO:0000259" key="1">
    <source>
        <dbReference type="Pfam" id="PF09118"/>
    </source>
</evidence>
<dbReference type="Proteomes" id="UP000681722">
    <property type="component" value="Unassembled WGS sequence"/>
</dbReference>
<dbReference type="SUPFAM" id="SSF81296">
    <property type="entry name" value="E set domains"/>
    <property type="match status" value="1"/>
</dbReference>